<keyword evidence="4" id="KW-1185">Reference proteome</keyword>
<feature type="compositionally biased region" description="Low complexity" evidence="1">
    <location>
        <begin position="101"/>
        <end position="148"/>
    </location>
</feature>
<dbReference type="InterPro" id="IPR014756">
    <property type="entry name" value="Ig_E-set"/>
</dbReference>
<dbReference type="SUPFAM" id="SSF81296">
    <property type="entry name" value="E set domains"/>
    <property type="match status" value="1"/>
</dbReference>
<feature type="compositionally biased region" description="Polar residues" evidence="1">
    <location>
        <begin position="291"/>
        <end position="305"/>
    </location>
</feature>
<reference evidence="3 4" key="1">
    <citation type="submission" date="2019-12" db="EMBL/GenBank/DDBJ databases">
        <authorList>
            <person name="Floudas D."/>
            <person name="Bentzer J."/>
            <person name="Ahren D."/>
            <person name="Johansson T."/>
            <person name="Persson P."/>
            <person name="Tunlid A."/>
        </authorList>
    </citation>
    <scope>NUCLEOTIDE SEQUENCE [LARGE SCALE GENOMIC DNA]</scope>
    <source>
        <strain evidence="3 4">CBS 102.39</strain>
    </source>
</reference>
<proteinExistence type="predicted"/>
<dbReference type="InterPro" id="IPR011021">
    <property type="entry name" value="Arrestin-like_N"/>
</dbReference>
<dbReference type="InterPro" id="IPR014752">
    <property type="entry name" value="Arrestin-like_C"/>
</dbReference>
<feature type="region of interest" description="Disordered" evidence="1">
    <location>
        <begin position="49"/>
        <end position="83"/>
    </location>
</feature>
<feature type="compositionally biased region" description="Low complexity" evidence="1">
    <location>
        <begin position="306"/>
        <end position="329"/>
    </location>
</feature>
<evidence type="ECO:0000259" key="2">
    <source>
        <dbReference type="Pfam" id="PF00339"/>
    </source>
</evidence>
<dbReference type="Pfam" id="PF00339">
    <property type="entry name" value="Arrestin_N"/>
    <property type="match status" value="1"/>
</dbReference>
<dbReference type="AlphaFoldDB" id="A0A8H4R0I7"/>
<dbReference type="Proteomes" id="UP000521872">
    <property type="component" value="Unassembled WGS sequence"/>
</dbReference>
<evidence type="ECO:0000256" key="1">
    <source>
        <dbReference type="SAM" id="MobiDB-lite"/>
    </source>
</evidence>
<comment type="caution">
    <text evidence="3">The sequence shown here is derived from an EMBL/GenBank/DDBJ whole genome shotgun (WGS) entry which is preliminary data.</text>
</comment>
<evidence type="ECO:0000313" key="3">
    <source>
        <dbReference type="EMBL" id="KAF4621109.1"/>
    </source>
</evidence>
<feature type="compositionally biased region" description="Low complexity" evidence="1">
    <location>
        <begin position="189"/>
        <end position="201"/>
    </location>
</feature>
<feature type="compositionally biased region" description="Low complexity" evidence="1">
    <location>
        <begin position="224"/>
        <end position="275"/>
    </location>
</feature>
<name>A0A8H4R0I7_9AGAR</name>
<accession>A0A8H4R0I7</accession>
<feature type="region of interest" description="Disordered" evidence="1">
    <location>
        <begin position="1"/>
        <end position="37"/>
    </location>
</feature>
<gene>
    <name evidence="3" type="ORF">D9613_000149</name>
</gene>
<feature type="compositionally biased region" description="Basic residues" evidence="1">
    <location>
        <begin position="60"/>
        <end position="72"/>
    </location>
</feature>
<protein>
    <recommendedName>
        <fullName evidence="2">Arrestin-like N-terminal domain-containing protein</fullName>
    </recommendedName>
</protein>
<dbReference type="Gene3D" id="2.60.40.640">
    <property type="match status" value="1"/>
</dbReference>
<sequence>MASFASPTTAYTSSSSRVASPPPLLSSSATASSSSSSAPILDYTFLHIERAQLPPQSSKTRARTPRSPRTRTGHPSSELQTHPHLLNLHLFPRAALPRISPGPSTSTSSASPATSPTLTSWTRGTSSHPSPSSAPASPRRQYQFQYPPQKEKVSGERQSGVNNVDHDGFHIRSQGQHQQQQRGEHEPWTLTSLSQGSSTSLTPPPAYGPPSSAAANHDNHIVEATTSSSSYTAAPSTHTHPTSHTHTNANASSYNPLSNSSSSLPIPSSLSTSAAAPPPPPSFSQSQISLGVNSSLPPSITSSTNPSFPAAPSSTGTSSGANTGVSTTTMGQTHKDKTRLEIILDAPYLTLKGTGPDVEPTTLSGHVFLYLTETTALKEITLQFRGKARIPMPANESLINNSTSITYVICNHDWSFLEHTGSSKRHSRSLKAGKHYFPFNLSIGGSLPSSISTCALGGASVAYKLPRRTSS</sequence>
<dbReference type="EMBL" id="JAACJL010000015">
    <property type="protein sequence ID" value="KAF4621109.1"/>
    <property type="molecule type" value="Genomic_DNA"/>
</dbReference>
<organism evidence="3 4">
    <name type="scientific">Agrocybe pediades</name>
    <dbReference type="NCBI Taxonomy" id="84607"/>
    <lineage>
        <taxon>Eukaryota</taxon>
        <taxon>Fungi</taxon>
        <taxon>Dikarya</taxon>
        <taxon>Basidiomycota</taxon>
        <taxon>Agaricomycotina</taxon>
        <taxon>Agaricomycetes</taxon>
        <taxon>Agaricomycetidae</taxon>
        <taxon>Agaricales</taxon>
        <taxon>Agaricineae</taxon>
        <taxon>Strophariaceae</taxon>
        <taxon>Agrocybe</taxon>
    </lineage>
</organism>
<feature type="compositionally biased region" description="Low complexity" evidence="1">
    <location>
        <begin position="172"/>
        <end position="181"/>
    </location>
</feature>
<feature type="domain" description="Arrestin-like N-terminal" evidence="2">
    <location>
        <begin position="362"/>
        <end position="453"/>
    </location>
</feature>
<feature type="region of interest" description="Disordered" evidence="1">
    <location>
        <begin position="96"/>
        <end position="336"/>
    </location>
</feature>
<evidence type="ECO:0000313" key="4">
    <source>
        <dbReference type="Proteomes" id="UP000521872"/>
    </source>
</evidence>